<dbReference type="Gene3D" id="1.50.40.10">
    <property type="entry name" value="Mitochondrial carrier domain"/>
    <property type="match status" value="2"/>
</dbReference>
<dbReference type="PROSITE" id="PS50920">
    <property type="entry name" value="SOLCAR"/>
    <property type="match status" value="3"/>
</dbReference>
<keyword evidence="2 10" id="KW-0813">Transport</keyword>
<evidence type="ECO:0000256" key="2">
    <source>
        <dbReference type="ARBA" id="ARBA00022448"/>
    </source>
</evidence>
<dbReference type="EMBL" id="ML978121">
    <property type="protein sequence ID" value="KAF2105061.1"/>
    <property type="molecule type" value="Genomic_DNA"/>
</dbReference>
<comment type="subcellular location">
    <subcellularLocation>
        <location evidence="1">Mitochondrion inner membrane</location>
        <topology evidence="1">Multi-pass membrane protein</topology>
    </subcellularLocation>
</comment>
<feature type="region of interest" description="Disordered" evidence="11">
    <location>
        <begin position="1"/>
        <end position="47"/>
    </location>
</feature>
<dbReference type="InterPro" id="IPR023395">
    <property type="entry name" value="MCP_dom_sf"/>
</dbReference>
<keyword evidence="8 9" id="KW-0472">Membrane</keyword>
<keyword evidence="6" id="KW-1133">Transmembrane helix</keyword>
<gene>
    <name evidence="12" type="ORF">NA57DRAFT_30731</name>
</gene>
<dbReference type="GO" id="GO:0015218">
    <property type="term" value="F:pyrimidine nucleotide transmembrane transporter activity"/>
    <property type="evidence" value="ECO:0007669"/>
    <property type="project" value="InterPro"/>
</dbReference>
<organism evidence="12 13">
    <name type="scientific">Rhizodiscina lignyota</name>
    <dbReference type="NCBI Taxonomy" id="1504668"/>
    <lineage>
        <taxon>Eukaryota</taxon>
        <taxon>Fungi</taxon>
        <taxon>Dikarya</taxon>
        <taxon>Ascomycota</taxon>
        <taxon>Pezizomycotina</taxon>
        <taxon>Dothideomycetes</taxon>
        <taxon>Pleosporomycetidae</taxon>
        <taxon>Aulographales</taxon>
        <taxon>Rhizodiscinaceae</taxon>
        <taxon>Rhizodiscina</taxon>
    </lineage>
</organism>
<keyword evidence="3 9" id="KW-0812">Transmembrane</keyword>
<dbReference type="InterPro" id="IPR002067">
    <property type="entry name" value="MCP"/>
</dbReference>
<evidence type="ECO:0000256" key="11">
    <source>
        <dbReference type="SAM" id="MobiDB-lite"/>
    </source>
</evidence>
<dbReference type="OrthoDB" id="269120at2759"/>
<dbReference type="AlphaFoldDB" id="A0A9P4IVJ3"/>
<dbReference type="PRINTS" id="PR00926">
    <property type="entry name" value="MITOCARRIER"/>
</dbReference>
<feature type="repeat" description="Solcar" evidence="9">
    <location>
        <begin position="291"/>
        <end position="376"/>
    </location>
</feature>
<evidence type="ECO:0000313" key="13">
    <source>
        <dbReference type="Proteomes" id="UP000799772"/>
    </source>
</evidence>
<feature type="compositionally biased region" description="Polar residues" evidence="11">
    <location>
        <begin position="1"/>
        <end position="15"/>
    </location>
</feature>
<reference evidence="12" key="1">
    <citation type="journal article" date="2020" name="Stud. Mycol.">
        <title>101 Dothideomycetes genomes: a test case for predicting lifestyles and emergence of pathogens.</title>
        <authorList>
            <person name="Haridas S."/>
            <person name="Albert R."/>
            <person name="Binder M."/>
            <person name="Bloem J."/>
            <person name="Labutti K."/>
            <person name="Salamov A."/>
            <person name="Andreopoulos B."/>
            <person name="Baker S."/>
            <person name="Barry K."/>
            <person name="Bills G."/>
            <person name="Bluhm B."/>
            <person name="Cannon C."/>
            <person name="Castanera R."/>
            <person name="Culley D."/>
            <person name="Daum C."/>
            <person name="Ezra D."/>
            <person name="Gonzalez J."/>
            <person name="Henrissat B."/>
            <person name="Kuo A."/>
            <person name="Liang C."/>
            <person name="Lipzen A."/>
            <person name="Lutzoni F."/>
            <person name="Magnuson J."/>
            <person name="Mondo S."/>
            <person name="Nolan M."/>
            <person name="Ohm R."/>
            <person name="Pangilinan J."/>
            <person name="Park H.-J."/>
            <person name="Ramirez L."/>
            <person name="Alfaro M."/>
            <person name="Sun H."/>
            <person name="Tritt A."/>
            <person name="Yoshinaga Y."/>
            <person name="Zwiers L.-H."/>
            <person name="Turgeon B."/>
            <person name="Goodwin S."/>
            <person name="Spatafora J."/>
            <person name="Crous P."/>
            <person name="Grigoriev I."/>
        </authorList>
    </citation>
    <scope>NUCLEOTIDE SEQUENCE</scope>
    <source>
        <strain evidence="12">CBS 133067</strain>
    </source>
</reference>
<keyword evidence="5" id="KW-0999">Mitochondrion inner membrane</keyword>
<dbReference type="InterPro" id="IPR018108">
    <property type="entry name" value="MCP_transmembrane"/>
</dbReference>
<evidence type="ECO:0000256" key="6">
    <source>
        <dbReference type="ARBA" id="ARBA00022989"/>
    </source>
</evidence>
<dbReference type="PANTHER" id="PTHR45829">
    <property type="entry name" value="MITOCHONDRIAL CARRIER PROTEIN RIM2"/>
    <property type="match status" value="1"/>
</dbReference>
<protein>
    <submittedName>
        <fullName evidence="12">Mitochondrial carrier protein-like protein rim2</fullName>
    </submittedName>
</protein>
<dbReference type="Proteomes" id="UP000799772">
    <property type="component" value="Unassembled WGS sequence"/>
</dbReference>
<dbReference type="InterPro" id="IPR049562">
    <property type="entry name" value="SLC25A33/36-like"/>
</dbReference>
<dbReference type="Pfam" id="PF00153">
    <property type="entry name" value="Mito_carr"/>
    <property type="match status" value="3"/>
</dbReference>
<feature type="repeat" description="Solcar" evidence="9">
    <location>
        <begin position="52"/>
        <end position="163"/>
    </location>
</feature>
<evidence type="ECO:0000256" key="7">
    <source>
        <dbReference type="ARBA" id="ARBA00023128"/>
    </source>
</evidence>
<dbReference type="SUPFAM" id="SSF103506">
    <property type="entry name" value="Mitochondrial carrier"/>
    <property type="match status" value="1"/>
</dbReference>
<evidence type="ECO:0000313" key="12">
    <source>
        <dbReference type="EMBL" id="KAF2105061.1"/>
    </source>
</evidence>
<keyword evidence="7" id="KW-0496">Mitochondrion</keyword>
<dbReference type="PANTHER" id="PTHR45829:SF4">
    <property type="entry name" value="MITOCHONDRIAL CARRIER PROTEIN RIM2"/>
    <property type="match status" value="1"/>
</dbReference>
<dbReference type="GO" id="GO:1990519">
    <property type="term" value="P:pyrimidine nucleotide import into mitochondrion"/>
    <property type="evidence" value="ECO:0007669"/>
    <property type="project" value="TreeGrafter"/>
</dbReference>
<accession>A0A9P4IVJ3</accession>
<comment type="caution">
    <text evidence="12">The sequence shown here is derived from an EMBL/GenBank/DDBJ whole genome shotgun (WGS) entry which is preliminary data.</text>
</comment>
<evidence type="ECO:0000256" key="10">
    <source>
        <dbReference type="RuleBase" id="RU000488"/>
    </source>
</evidence>
<evidence type="ECO:0000256" key="4">
    <source>
        <dbReference type="ARBA" id="ARBA00022737"/>
    </source>
</evidence>
<name>A0A9P4IVJ3_9PEZI</name>
<dbReference type="GO" id="GO:0005743">
    <property type="term" value="C:mitochondrial inner membrane"/>
    <property type="evidence" value="ECO:0007669"/>
    <property type="project" value="UniProtKB-SubCell"/>
</dbReference>
<evidence type="ECO:0000256" key="9">
    <source>
        <dbReference type="PROSITE-ProRule" id="PRU00282"/>
    </source>
</evidence>
<evidence type="ECO:0000256" key="3">
    <source>
        <dbReference type="ARBA" id="ARBA00022692"/>
    </source>
</evidence>
<evidence type="ECO:0000256" key="1">
    <source>
        <dbReference type="ARBA" id="ARBA00004448"/>
    </source>
</evidence>
<proteinExistence type="inferred from homology"/>
<keyword evidence="13" id="KW-1185">Reference proteome</keyword>
<comment type="similarity">
    <text evidence="10">Belongs to the mitochondrial carrier (TC 2.A.29) family.</text>
</comment>
<keyword evidence="4" id="KW-0677">Repeat</keyword>
<evidence type="ECO:0000256" key="8">
    <source>
        <dbReference type="ARBA" id="ARBA00023136"/>
    </source>
</evidence>
<sequence length="381" mass="41298">MTASSFPSATRQTLLQDAVKPGSLGGLQESSDGGASRGRAQAAVGQQPLKERRPWAHFVAGAAGGMAAATLTAPLDVLRTRLQSNFYQAHLTASRNARGIPHPSSMPFWRASILHIQETFQILFAIPKAEGARALFKGLGPNLVGVVPAKAIHFFIYDNSKTFFKSSFNNGQEGAVVTIPAAICAGIVTGTATNPIWVIKTRMQLDRAHAGNVIGNRRYNGVMDCIMKTLRQEGIAGMYRGLSASYLGISETTLQWVLYERGMRYLEARRAQIESSNNDWTAWDRAVVWGGPTFFGGASKLVATCATYPHEVVRTRLRQAPMEGGHLKYTGLMQCFNLVLKEEGVAALYGGLVSHVLRTVPSAAITYGTYHLVVSLLLSEK</sequence>
<evidence type="ECO:0000256" key="5">
    <source>
        <dbReference type="ARBA" id="ARBA00022792"/>
    </source>
</evidence>
<feature type="repeat" description="Solcar" evidence="9">
    <location>
        <begin position="173"/>
        <end position="265"/>
    </location>
</feature>